<organism evidence="4 5">
    <name type="scientific">Actinacidiphila rubida</name>
    <dbReference type="NCBI Taxonomy" id="310780"/>
    <lineage>
        <taxon>Bacteria</taxon>
        <taxon>Bacillati</taxon>
        <taxon>Actinomycetota</taxon>
        <taxon>Actinomycetes</taxon>
        <taxon>Kitasatosporales</taxon>
        <taxon>Streptomycetaceae</taxon>
        <taxon>Actinacidiphila</taxon>
    </lineage>
</organism>
<accession>A0A1H8QCI7</accession>
<dbReference type="SUPFAM" id="SSF55729">
    <property type="entry name" value="Acyl-CoA N-acyltransferases (Nat)"/>
    <property type="match status" value="1"/>
</dbReference>
<dbReference type="PANTHER" id="PTHR43877">
    <property type="entry name" value="AMINOALKYLPHOSPHONATE N-ACETYLTRANSFERASE-RELATED-RELATED"/>
    <property type="match status" value="1"/>
</dbReference>
<evidence type="ECO:0000256" key="1">
    <source>
        <dbReference type="ARBA" id="ARBA00022679"/>
    </source>
</evidence>
<reference evidence="4 5" key="1">
    <citation type="submission" date="2016-10" db="EMBL/GenBank/DDBJ databases">
        <authorList>
            <person name="de Groot N.N."/>
        </authorList>
    </citation>
    <scope>NUCLEOTIDE SEQUENCE [LARGE SCALE GENOMIC DNA]</scope>
    <source>
        <strain evidence="4 5">CGMCC 4.2026</strain>
    </source>
</reference>
<evidence type="ECO:0000259" key="3">
    <source>
        <dbReference type="PROSITE" id="PS51186"/>
    </source>
</evidence>
<dbReference type="EMBL" id="FODD01000029">
    <property type="protein sequence ID" value="SEO51929.1"/>
    <property type="molecule type" value="Genomic_DNA"/>
</dbReference>
<gene>
    <name evidence="4" type="ORF">SAMN05216267_102944</name>
</gene>
<dbReference type="CDD" id="cd04301">
    <property type="entry name" value="NAT_SF"/>
    <property type="match status" value="1"/>
</dbReference>
<feature type="domain" description="N-acetyltransferase" evidence="3">
    <location>
        <begin position="113"/>
        <end position="279"/>
    </location>
</feature>
<dbReference type="Gene3D" id="3.40.50.1820">
    <property type="entry name" value="alpha/beta hydrolase"/>
    <property type="match status" value="1"/>
</dbReference>
<keyword evidence="1 4" id="KW-0808">Transferase</keyword>
<dbReference type="GO" id="GO:0016747">
    <property type="term" value="F:acyltransferase activity, transferring groups other than amino-acyl groups"/>
    <property type="evidence" value="ECO:0007669"/>
    <property type="project" value="InterPro"/>
</dbReference>
<dbReference type="InterPro" id="IPR050832">
    <property type="entry name" value="Bact_Acetyltransf"/>
</dbReference>
<dbReference type="SUPFAM" id="SSF53474">
    <property type="entry name" value="alpha/beta-Hydrolases"/>
    <property type="match status" value="1"/>
</dbReference>
<dbReference type="Gene3D" id="3.40.630.30">
    <property type="match status" value="1"/>
</dbReference>
<dbReference type="AlphaFoldDB" id="A0A1H8QCI7"/>
<dbReference type="PANTHER" id="PTHR43877:SF2">
    <property type="entry name" value="AMINOALKYLPHOSPHONATE N-ACETYLTRANSFERASE-RELATED"/>
    <property type="match status" value="1"/>
</dbReference>
<evidence type="ECO:0000313" key="5">
    <source>
        <dbReference type="Proteomes" id="UP000181951"/>
    </source>
</evidence>
<dbReference type="Pfam" id="PF00583">
    <property type="entry name" value="Acetyltransf_1"/>
    <property type="match status" value="1"/>
</dbReference>
<sequence length="283" mass="29924">MPGAPDGPTPYDWRVVPAVAVQRNAPPPRHLEGLAEITAPTLMVAGGPRSHVPQDRLAEIAAAIPGARLTTIEGGHMVHDERPAEFLAVVREFLGSPPDADAETPAPFVPVRVTAGELRDQVEDFAALLVDAVASGASVGFHGPLAPARAVSFWQGLAAGVAAGRVDLWAVYDHDAKVCGAVQVHRPDSPNAAHRAEIAKLLVRRDVRRKGLARMLLRTAEASAWGDGVRLLILDTQTGSAADHFYRAAGWTPFGTVPGYAADPDGALLPTTFFFKSLPDEAI</sequence>
<dbReference type="Proteomes" id="UP000181951">
    <property type="component" value="Unassembled WGS sequence"/>
</dbReference>
<dbReference type="PROSITE" id="PS51186">
    <property type="entry name" value="GNAT"/>
    <property type="match status" value="1"/>
</dbReference>
<protein>
    <submittedName>
        <fullName evidence="4">Acetyltransferase (GNAT) family protein</fullName>
    </submittedName>
</protein>
<evidence type="ECO:0000313" key="4">
    <source>
        <dbReference type="EMBL" id="SEO51929.1"/>
    </source>
</evidence>
<name>A0A1H8QCI7_9ACTN</name>
<dbReference type="InterPro" id="IPR016181">
    <property type="entry name" value="Acyl_CoA_acyltransferase"/>
</dbReference>
<keyword evidence="5" id="KW-1185">Reference proteome</keyword>
<proteinExistence type="predicted"/>
<dbReference type="STRING" id="310780.SAMN05216267_102944"/>
<dbReference type="InterPro" id="IPR029058">
    <property type="entry name" value="AB_hydrolase_fold"/>
</dbReference>
<dbReference type="InterPro" id="IPR000182">
    <property type="entry name" value="GNAT_dom"/>
</dbReference>
<keyword evidence="2" id="KW-0012">Acyltransferase</keyword>
<evidence type="ECO:0000256" key="2">
    <source>
        <dbReference type="ARBA" id="ARBA00023315"/>
    </source>
</evidence>